<dbReference type="InterPro" id="IPR052937">
    <property type="entry name" value="Inner_membrane_protein"/>
</dbReference>
<feature type="transmembrane region" description="Helical" evidence="1">
    <location>
        <begin position="95"/>
        <end position="114"/>
    </location>
</feature>
<sequence>MQNSLLSTVLNVIWLVFGGLWLALGYFLAGIVCCLLIVTIPFGIASFRIAAYALWPFGRTIVDRGPTPGVFSTIGNVIWILVAGLWIAIGHVVTAIPMFVSIIGIPLGIANLKLIPVSLVPLGKVIVPSNAIFPQYQPRSPAPYGAGSSYGVGR</sequence>
<dbReference type="PIRSF" id="PIRSF028777">
    <property type="entry name" value="UCP028777"/>
    <property type="match status" value="1"/>
</dbReference>
<reference evidence="3 4" key="1">
    <citation type="submission" date="2020-08" db="EMBL/GenBank/DDBJ databases">
        <title>Sequencing the genomes of 1000 actinobacteria strains.</title>
        <authorList>
            <person name="Klenk H.-P."/>
        </authorList>
    </citation>
    <scope>NUCLEOTIDE SEQUENCE [LARGE SCALE GENOMIC DNA]</scope>
    <source>
        <strain evidence="3 4">DSM 23694</strain>
    </source>
</reference>
<organism evidence="3 4">
    <name type="scientific">Neomicrococcus lactis</name>
    <dbReference type="NCBI Taxonomy" id="732241"/>
    <lineage>
        <taxon>Bacteria</taxon>
        <taxon>Bacillati</taxon>
        <taxon>Actinomycetota</taxon>
        <taxon>Actinomycetes</taxon>
        <taxon>Micrococcales</taxon>
        <taxon>Micrococcaceae</taxon>
        <taxon>Neomicrococcus</taxon>
    </lineage>
</organism>
<feature type="transmembrane region" description="Helical" evidence="1">
    <location>
        <begin position="35"/>
        <end position="57"/>
    </location>
</feature>
<keyword evidence="4" id="KW-1185">Reference proteome</keyword>
<proteinExistence type="predicted"/>
<keyword evidence="1" id="KW-1133">Transmembrane helix</keyword>
<feature type="domain" description="Inner membrane component" evidence="2">
    <location>
        <begin position="9"/>
        <end position="59"/>
    </location>
</feature>
<name>A0A7W9DC90_9MICC</name>
<dbReference type="NCBIfam" id="NF008740">
    <property type="entry name" value="PRK11770.1-2"/>
    <property type="match status" value="1"/>
</dbReference>
<dbReference type="RefSeq" id="WP_183644156.1">
    <property type="nucleotide sequence ID" value="NZ_JACHBL010000001.1"/>
</dbReference>
<dbReference type="InterPro" id="IPR005185">
    <property type="entry name" value="YccF"/>
</dbReference>
<feature type="transmembrane region" description="Helical" evidence="1">
    <location>
        <begin position="12"/>
        <end position="29"/>
    </location>
</feature>
<dbReference type="PANTHER" id="PTHR42903">
    <property type="entry name" value="INNER MEMBRANE PROTEIN YCCF"/>
    <property type="match status" value="1"/>
</dbReference>
<dbReference type="AlphaFoldDB" id="A0A7W9DC90"/>
<keyword evidence="1" id="KW-0812">Transmembrane</keyword>
<feature type="transmembrane region" description="Helical" evidence="1">
    <location>
        <begin position="69"/>
        <end position="89"/>
    </location>
</feature>
<protein>
    <submittedName>
        <fullName evidence="3">Uncharacterized membrane protein YccF (DUF307 family)</fullName>
    </submittedName>
</protein>
<evidence type="ECO:0000259" key="2">
    <source>
        <dbReference type="Pfam" id="PF03733"/>
    </source>
</evidence>
<evidence type="ECO:0000313" key="3">
    <source>
        <dbReference type="EMBL" id="MBB5599284.1"/>
    </source>
</evidence>
<dbReference type="PANTHER" id="PTHR42903:SF1">
    <property type="entry name" value="INNER MEMBRANE PROTEIN YCCF"/>
    <property type="match status" value="1"/>
</dbReference>
<keyword evidence="1" id="KW-0472">Membrane</keyword>
<evidence type="ECO:0000313" key="4">
    <source>
        <dbReference type="Proteomes" id="UP000523863"/>
    </source>
</evidence>
<gene>
    <name evidence="3" type="ORF">BKA12_002364</name>
</gene>
<comment type="caution">
    <text evidence="3">The sequence shown here is derived from an EMBL/GenBank/DDBJ whole genome shotgun (WGS) entry which is preliminary data.</text>
</comment>
<accession>A0A7W9DC90</accession>
<dbReference type="EMBL" id="JACHBL010000001">
    <property type="protein sequence ID" value="MBB5599284.1"/>
    <property type="molecule type" value="Genomic_DNA"/>
</dbReference>
<dbReference type="InterPro" id="IPR031308">
    <property type="entry name" value="UCP028777"/>
</dbReference>
<feature type="domain" description="Inner membrane component" evidence="2">
    <location>
        <begin position="74"/>
        <end position="124"/>
    </location>
</feature>
<dbReference type="Pfam" id="PF03733">
    <property type="entry name" value="YccF"/>
    <property type="match status" value="2"/>
</dbReference>
<dbReference type="Proteomes" id="UP000523863">
    <property type="component" value="Unassembled WGS sequence"/>
</dbReference>
<evidence type="ECO:0000256" key="1">
    <source>
        <dbReference type="SAM" id="Phobius"/>
    </source>
</evidence>
<dbReference type="GO" id="GO:0005886">
    <property type="term" value="C:plasma membrane"/>
    <property type="evidence" value="ECO:0007669"/>
    <property type="project" value="TreeGrafter"/>
</dbReference>